<proteinExistence type="predicted"/>
<dbReference type="EMBL" id="JBEDUW010000004">
    <property type="protein sequence ID" value="KAK9934378.1"/>
    <property type="molecule type" value="Genomic_DNA"/>
</dbReference>
<protein>
    <submittedName>
        <fullName evidence="1">Uncharacterized protein</fullName>
    </submittedName>
</protein>
<evidence type="ECO:0000313" key="1">
    <source>
        <dbReference type="EMBL" id="KAK9934378.1"/>
    </source>
</evidence>
<dbReference type="Proteomes" id="UP001457282">
    <property type="component" value="Unassembled WGS sequence"/>
</dbReference>
<dbReference type="AlphaFoldDB" id="A0AAW1XEN0"/>
<name>A0AAW1XEN0_RUBAR</name>
<organism evidence="1 2">
    <name type="scientific">Rubus argutus</name>
    <name type="common">Southern blackberry</name>
    <dbReference type="NCBI Taxonomy" id="59490"/>
    <lineage>
        <taxon>Eukaryota</taxon>
        <taxon>Viridiplantae</taxon>
        <taxon>Streptophyta</taxon>
        <taxon>Embryophyta</taxon>
        <taxon>Tracheophyta</taxon>
        <taxon>Spermatophyta</taxon>
        <taxon>Magnoliopsida</taxon>
        <taxon>eudicotyledons</taxon>
        <taxon>Gunneridae</taxon>
        <taxon>Pentapetalae</taxon>
        <taxon>rosids</taxon>
        <taxon>fabids</taxon>
        <taxon>Rosales</taxon>
        <taxon>Rosaceae</taxon>
        <taxon>Rosoideae</taxon>
        <taxon>Rosoideae incertae sedis</taxon>
        <taxon>Rubus</taxon>
    </lineage>
</organism>
<sequence>MRSCDRTVCVGIRFVCQLSESRAWRIAGFGARLGEFSGSSGKSKFRERSSNLRFLVLGASGPRGASAVAGGRGGGAVGYGG</sequence>
<keyword evidence="2" id="KW-1185">Reference proteome</keyword>
<reference evidence="1 2" key="1">
    <citation type="journal article" date="2023" name="G3 (Bethesda)">
        <title>A chromosome-length genome assembly and annotation of blackberry (Rubus argutus, cv. 'Hillquist').</title>
        <authorList>
            <person name="Bruna T."/>
            <person name="Aryal R."/>
            <person name="Dudchenko O."/>
            <person name="Sargent D.J."/>
            <person name="Mead D."/>
            <person name="Buti M."/>
            <person name="Cavallini A."/>
            <person name="Hytonen T."/>
            <person name="Andres J."/>
            <person name="Pham M."/>
            <person name="Weisz D."/>
            <person name="Mascagni F."/>
            <person name="Usai G."/>
            <person name="Natali L."/>
            <person name="Bassil N."/>
            <person name="Fernandez G.E."/>
            <person name="Lomsadze A."/>
            <person name="Armour M."/>
            <person name="Olukolu B."/>
            <person name="Poorten T."/>
            <person name="Britton C."/>
            <person name="Davik J."/>
            <person name="Ashrafi H."/>
            <person name="Aiden E.L."/>
            <person name="Borodovsky M."/>
            <person name="Worthington M."/>
        </authorList>
    </citation>
    <scope>NUCLEOTIDE SEQUENCE [LARGE SCALE GENOMIC DNA]</scope>
    <source>
        <strain evidence="1">PI 553951</strain>
    </source>
</reference>
<accession>A0AAW1XEN0</accession>
<comment type="caution">
    <text evidence="1">The sequence shown here is derived from an EMBL/GenBank/DDBJ whole genome shotgun (WGS) entry which is preliminary data.</text>
</comment>
<evidence type="ECO:0000313" key="2">
    <source>
        <dbReference type="Proteomes" id="UP001457282"/>
    </source>
</evidence>
<gene>
    <name evidence="1" type="ORF">M0R45_021525</name>
</gene>